<feature type="binding site" evidence="4 5">
    <location>
        <position position="155"/>
    </location>
    <ligand>
        <name>Zn(2+)</name>
        <dbReference type="ChEBI" id="CHEBI:29105"/>
    </ligand>
</feature>
<comment type="cofactor">
    <cofactor evidence="4">
        <name>Zn(2+)</name>
        <dbReference type="ChEBI" id="CHEBI:29105"/>
    </cofactor>
    <text evidence="4">Binds 1 zinc ion per subunit.</text>
</comment>
<feature type="binding site" evidence="4">
    <location>
        <position position="34"/>
    </location>
    <ligand>
        <name>nicotinamide</name>
        <dbReference type="ChEBI" id="CHEBI:17154"/>
    </ligand>
</feature>
<feature type="binding site" evidence="4 5">
    <location>
        <position position="130"/>
    </location>
    <ligand>
        <name>Zn(2+)</name>
        <dbReference type="ChEBI" id="CHEBI:29105"/>
    </ligand>
</feature>
<feature type="binding site" evidence="4">
    <location>
        <position position="27"/>
    </location>
    <ligand>
        <name>NAD(+)</name>
        <dbReference type="ChEBI" id="CHEBI:57540"/>
    </ligand>
</feature>
<feature type="binding site" evidence="4">
    <location>
        <position position="106"/>
    </location>
    <ligand>
        <name>NAD(+)</name>
        <dbReference type="ChEBI" id="CHEBI:57540"/>
    </ligand>
</feature>
<feature type="binding site" evidence="4">
    <location>
        <position position="23"/>
    </location>
    <ligand>
        <name>NAD(+)</name>
        <dbReference type="ChEBI" id="CHEBI:57540"/>
    </ligand>
</feature>
<keyword evidence="3 4" id="KW-0520">NAD</keyword>
<protein>
    <recommendedName>
        <fullName evidence="4">NAD-dependent protein deacetylase</fullName>
        <ecNumber evidence="4">2.3.1.286</ecNumber>
    </recommendedName>
    <alternativeName>
        <fullName evidence="4">Regulatory protein SIR2 homolog</fullName>
    </alternativeName>
</protein>
<feature type="binding site" evidence="4">
    <location>
        <position position="34"/>
    </location>
    <ligand>
        <name>NAD(+)</name>
        <dbReference type="ChEBI" id="CHEBI:57540"/>
    </ligand>
</feature>
<dbReference type="Gene3D" id="3.40.50.1220">
    <property type="entry name" value="TPP-binding domain"/>
    <property type="match status" value="1"/>
</dbReference>
<dbReference type="Proteomes" id="UP001597497">
    <property type="component" value="Unassembled WGS sequence"/>
</dbReference>
<dbReference type="NCBIfam" id="NF001752">
    <property type="entry name" value="PRK00481.1-1"/>
    <property type="match status" value="1"/>
</dbReference>
<comment type="similarity">
    <text evidence="4">Belongs to the sirtuin family. Class U subfamily.</text>
</comment>
<evidence type="ECO:0000256" key="4">
    <source>
        <dbReference type="HAMAP-Rule" id="MF_01968"/>
    </source>
</evidence>
<sequence>MDNLRQLKQVLQESVQIVFFGGAGTSTESGIPDFRSADGLYSNQTNRLQSPEDILSRSFFLKEPEAFYTFYKSNMIHVEAKPNAAHLALAKLEQQGRLQTVITQNIDGLHQLAGSRKVLELHGSVHRNHCVKCKKAYPIQEVIHSAQMVPTCETCGGIIKPDVVLYEENLDQQVMEQAISSISKAEVLIVAGTSLTVYPAAGMIRYFQGHTLVLINKEKTSFDEQADLVIHERVGQVLSEAMKN</sequence>
<evidence type="ECO:0000256" key="1">
    <source>
        <dbReference type="ARBA" id="ARBA00022490"/>
    </source>
</evidence>
<feature type="binding site" evidence="4">
    <location>
        <position position="35"/>
    </location>
    <ligand>
        <name>NAD(+)</name>
        <dbReference type="ChEBI" id="CHEBI:57540"/>
    </ligand>
</feature>
<reference evidence="8" key="1">
    <citation type="journal article" date="2019" name="Int. J. Syst. Evol. Microbiol.">
        <title>The Global Catalogue of Microorganisms (GCM) 10K type strain sequencing project: providing services to taxonomists for standard genome sequencing and annotation.</title>
        <authorList>
            <consortium name="The Broad Institute Genomics Platform"/>
            <consortium name="The Broad Institute Genome Sequencing Center for Infectious Disease"/>
            <person name="Wu L."/>
            <person name="Ma J."/>
        </authorList>
    </citation>
    <scope>NUCLEOTIDE SEQUENCE [LARGE SCALE GENOMIC DNA]</scope>
    <source>
        <strain evidence="8">KCTC 33676</strain>
    </source>
</reference>
<dbReference type="SUPFAM" id="SSF52467">
    <property type="entry name" value="DHS-like NAD/FAD-binding domain"/>
    <property type="match status" value="1"/>
</dbReference>
<feature type="active site" description="Proton acceptor" evidence="4 5">
    <location>
        <position position="122"/>
    </location>
</feature>
<feature type="binding site" evidence="4">
    <location>
        <position position="106"/>
    </location>
    <ligand>
        <name>nicotinamide</name>
        <dbReference type="ChEBI" id="CHEBI:17154"/>
    </ligand>
</feature>
<gene>
    <name evidence="4" type="primary">cobB</name>
    <name evidence="7" type="ORF">ACFSUC_01840</name>
</gene>
<feature type="binding site" evidence="4 5">
    <location>
        <position position="133"/>
    </location>
    <ligand>
        <name>Zn(2+)</name>
        <dbReference type="ChEBI" id="CHEBI:29105"/>
    </ligand>
</feature>
<feature type="binding site" evidence="4">
    <location>
        <position position="107"/>
    </location>
    <ligand>
        <name>nicotinamide</name>
        <dbReference type="ChEBI" id="CHEBI:17154"/>
    </ligand>
</feature>
<dbReference type="Gene3D" id="3.30.1600.10">
    <property type="entry name" value="SIR2/SIRT2 'Small Domain"/>
    <property type="match status" value="1"/>
</dbReference>
<feature type="binding site" evidence="4">
    <location>
        <position position="194"/>
    </location>
    <ligand>
        <name>NAD(+)</name>
        <dbReference type="ChEBI" id="CHEBI:57540"/>
    </ligand>
</feature>
<feature type="binding site" evidence="4">
    <location>
        <position position="104"/>
    </location>
    <ligand>
        <name>NAD(+)</name>
        <dbReference type="ChEBI" id="CHEBI:57540"/>
    </ligand>
</feature>
<feature type="binding site" evidence="4">
    <location>
        <position position="234"/>
    </location>
    <ligand>
        <name>NAD(+)</name>
        <dbReference type="ChEBI" id="CHEBI:57540"/>
    </ligand>
</feature>
<feature type="binding site" evidence="4 5">
    <location>
        <position position="152"/>
    </location>
    <ligand>
        <name>Zn(2+)</name>
        <dbReference type="ChEBI" id="CHEBI:29105"/>
    </ligand>
</feature>
<dbReference type="RefSeq" id="WP_379927720.1">
    <property type="nucleotide sequence ID" value="NZ_JBHUMM010000002.1"/>
</dbReference>
<keyword evidence="4 5" id="KW-0479">Metal-binding</keyword>
<keyword evidence="1 4" id="KW-0963">Cytoplasm</keyword>
<evidence type="ECO:0000259" key="6">
    <source>
        <dbReference type="PROSITE" id="PS50305"/>
    </source>
</evidence>
<keyword evidence="4 5" id="KW-0862">Zinc</keyword>
<dbReference type="NCBIfam" id="NF001753">
    <property type="entry name" value="PRK00481.1-3"/>
    <property type="match status" value="1"/>
</dbReference>
<dbReference type="InterPro" id="IPR026590">
    <property type="entry name" value="Ssirtuin_cat_dom"/>
</dbReference>
<evidence type="ECO:0000313" key="7">
    <source>
        <dbReference type="EMBL" id="MFD2670346.1"/>
    </source>
</evidence>
<evidence type="ECO:0000256" key="5">
    <source>
        <dbReference type="PROSITE-ProRule" id="PRU00236"/>
    </source>
</evidence>
<feature type="binding site" evidence="4">
    <location>
        <position position="216"/>
    </location>
    <ligand>
        <name>NAD(+)</name>
        <dbReference type="ChEBI" id="CHEBI:57540"/>
    </ligand>
</feature>
<comment type="catalytic activity">
    <reaction evidence="4">
        <text>N(6)-acetyl-L-lysyl-[protein] + NAD(+) + H2O = 2''-O-acetyl-ADP-D-ribose + nicotinamide + L-lysyl-[protein]</text>
        <dbReference type="Rhea" id="RHEA:43636"/>
        <dbReference type="Rhea" id="RHEA-COMP:9752"/>
        <dbReference type="Rhea" id="RHEA-COMP:10731"/>
        <dbReference type="ChEBI" id="CHEBI:15377"/>
        <dbReference type="ChEBI" id="CHEBI:17154"/>
        <dbReference type="ChEBI" id="CHEBI:29969"/>
        <dbReference type="ChEBI" id="CHEBI:57540"/>
        <dbReference type="ChEBI" id="CHEBI:61930"/>
        <dbReference type="ChEBI" id="CHEBI:83767"/>
        <dbReference type="EC" id="2.3.1.286"/>
    </reaction>
</comment>
<dbReference type="GO" id="GO:0034979">
    <property type="term" value="F:NAD-dependent protein lysine deacetylase activity"/>
    <property type="evidence" value="ECO:0007669"/>
    <property type="project" value="UniProtKB-EC"/>
</dbReference>
<comment type="caution">
    <text evidence="4">Lacks conserved residue(s) required for the propagation of feature annotation.</text>
</comment>
<feature type="binding site" evidence="4">
    <location>
        <position position="107"/>
    </location>
    <ligand>
        <name>NAD(+)</name>
        <dbReference type="ChEBI" id="CHEBI:57540"/>
    </ligand>
</feature>
<dbReference type="InterPro" id="IPR050134">
    <property type="entry name" value="NAD-dep_sirtuin_deacylases"/>
</dbReference>
<accession>A0ABW5R6I5</accession>
<dbReference type="InterPro" id="IPR003000">
    <property type="entry name" value="Sirtuin"/>
</dbReference>
<dbReference type="Pfam" id="PF02146">
    <property type="entry name" value="SIR2"/>
    <property type="match status" value="1"/>
</dbReference>
<dbReference type="PANTHER" id="PTHR11085">
    <property type="entry name" value="NAD-DEPENDENT PROTEIN DEACYLASE SIRTUIN-5, MITOCHONDRIAL-RELATED"/>
    <property type="match status" value="1"/>
</dbReference>
<organism evidence="7 8">
    <name type="scientific">Marinicrinis sediminis</name>
    <dbReference type="NCBI Taxonomy" id="1652465"/>
    <lineage>
        <taxon>Bacteria</taxon>
        <taxon>Bacillati</taxon>
        <taxon>Bacillota</taxon>
        <taxon>Bacilli</taxon>
        <taxon>Bacillales</taxon>
        <taxon>Paenibacillaceae</taxon>
    </lineage>
</organism>
<dbReference type="InterPro" id="IPR026591">
    <property type="entry name" value="Sirtuin_cat_small_dom_sf"/>
</dbReference>
<feature type="domain" description="Deacetylase sirtuin-type" evidence="6">
    <location>
        <begin position="1"/>
        <end position="244"/>
    </location>
</feature>
<proteinExistence type="inferred from homology"/>
<evidence type="ECO:0000256" key="3">
    <source>
        <dbReference type="ARBA" id="ARBA00023027"/>
    </source>
</evidence>
<evidence type="ECO:0000313" key="8">
    <source>
        <dbReference type="Proteomes" id="UP001597497"/>
    </source>
</evidence>
<dbReference type="EC" id="2.3.1.286" evidence="4"/>
<keyword evidence="2 4" id="KW-0808">Transferase</keyword>
<keyword evidence="7" id="KW-0012">Acyltransferase</keyword>
<name>A0ABW5R6I5_9BACL</name>
<dbReference type="PANTHER" id="PTHR11085:SF4">
    <property type="entry name" value="NAD-DEPENDENT PROTEIN DEACYLASE"/>
    <property type="match status" value="1"/>
</dbReference>
<feature type="binding site" evidence="4">
    <location>
        <position position="122"/>
    </location>
    <ligand>
        <name>NAD(+)</name>
        <dbReference type="ChEBI" id="CHEBI:57540"/>
    </ligand>
</feature>
<comment type="subcellular location">
    <subcellularLocation>
        <location evidence="4">Cytoplasm</location>
    </subcellularLocation>
</comment>
<dbReference type="HAMAP" id="MF_01968">
    <property type="entry name" value="Sirtuin_ClassU"/>
    <property type="match status" value="1"/>
</dbReference>
<keyword evidence="8" id="KW-1185">Reference proteome</keyword>
<comment type="caution">
    <text evidence="7">The sequence shown here is derived from an EMBL/GenBank/DDBJ whole genome shotgun (WGS) entry which is preliminary data.</text>
</comment>
<evidence type="ECO:0000256" key="2">
    <source>
        <dbReference type="ARBA" id="ARBA00022679"/>
    </source>
</evidence>
<feature type="binding site" evidence="4">
    <location>
        <position position="193"/>
    </location>
    <ligand>
        <name>NAD(+)</name>
        <dbReference type="ChEBI" id="CHEBI:57540"/>
    </ligand>
</feature>
<dbReference type="InterPro" id="IPR028628">
    <property type="entry name" value="Sirtuin_class_U"/>
</dbReference>
<dbReference type="EMBL" id="JBHUMM010000002">
    <property type="protein sequence ID" value="MFD2670346.1"/>
    <property type="molecule type" value="Genomic_DNA"/>
</dbReference>
<dbReference type="PROSITE" id="PS50305">
    <property type="entry name" value="SIRTUIN"/>
    <property type="match status" value="1"/>
</dbReference>
<comment type="function">
    <text evidence="4">NAD-dependent protein deacetylase which modulates the activities of several enzymes which are inactive in their acetylated form.</text>
</comment>
<dbReference type="InterPro" id="IPR029035">
    <property type="entry name" value="DHS-like_NAD/FAD-binding_dom"/>
</dbReference>